<keyword evidence="3 5" id="KW-0067">ATP-binding</keyword>
<reference evidence="7" key="1">
    <citation type="submission" date="2016-09" db="EMBL/GenBank/DDBJ databases">
        <authorList>
            <person name="Capua I."/>
            <person name="De Benedictis P."/>
            <person name="Joannis T."/>
            <person name="Lombin L.H."/>
            <person name="Cattoli G."/>
        </authorList>
    </citation>
    <scope>NUCLEOTIDE SEQUENCE</scope>
    <source>
        <strain evidence="7">B9</strain>
    </source>
</reference>
<organism evidence="7">
    <name type="scientific">Cupriavidus necator</name>
    <name type="common">Alcaligenes eutrophus</name>
    <name type="synonym">Ralstonia eutropha</name>
    <dbReference type="NCBI Taxonomy" id="106590"/>
    <lineage>
        <taxon>Bacteria</taxon>
        <taxon>Pseudomonadati</taxon>
        <taxon>Pseudomonadota</taxon>
        <taxon>Betaproteobacteria</taxon>
        <taxon>Burkholderiales</taxon>
        <taxon>Burkholderiaceae</taxon>
        <taxon>Cupriavidus</taxon>
    </lineage>
</organism>
<keyword evidence="1" id="KW-0436">Ligase</keyword>
<sequence length="274" mass="28562">MARLQAAGLPCFGSVKDAARYLHNRLGYTRQAAAEAGSDAGFPTARVDEACRALPTGLVPEHTAKQLLSAAGIATTAGTIAATAEQAVQAAHEIGFPLAMKVVSAQISHKSDIGGVALNVRDEAAIGLQFEALRAAVAGVPGAVFEGCLVQQMARADAELLVGTHWDAQFGAMLTFGFGGTLVELQRDTALLPAGAGRTAIAQALAGLRQYALLKGYRGRAPANVDAIVDLIHRMGRLALYLGERLAECEANPVMVHGNTVVVADARAVWKEEQ</sequence>
<feature type="domain" description="ATP-grasp" evidence="6">
    <location>
        <begin position="65"/>
        <end position="101"/>
    </location>
</feature>
<dbReference type="InterPro" id="IPR011761">
    <property type="entry name" value="ATP-grasp"/>
</dbReference>
<evidence type="ECO:0000256" key="1">
    <source>
        <dbReference type="ARBA" id="ARBA00022598"/>
    </source>
</evidence>
<evidence type="ECO:0000313" key="7">
    <source>
        <dbReference type="EMBL" id="SCU80172.1"/>
    </source>
</evidence>
<dbReference type="PANTHER" id="PTHR43334">
    <property type="entry name" value="ACETATE--COA LIGASE [ADP-FORMING]"/>
    <property type="match status" value="1"/>
</dbReference>
<dbReference type="InterPro" id="IPR013815">
    <property type="entry name" value="ATP_grasp_subdomain_1"/>
</dbReference>
<gene>
    <name evidence="7" type="ORF">CNECB9_3940050</name>
</gene>
<dbReference type="Gene3D" id="3.30.1490.20">
    <property type="entry name" value="ATP-grasp fold, A domain"/>
    <property type="match status" value="1"/>
</dbReference>
<dbReference type="Gene3D" id="3.30.470.20">
    <property type="entry name" value="ATP-grasp fold, B domain"/>
    <property type="match status" value="1"/>
</dbReference>
<dbReference type="AlphaFoldDB" id="A0A1K0IKG5"/>
<dbReference type="GO" id="GO:0016874">
    <property type="term" value="F:ligase activity"/>
    <property type="evidence" value="ECO:0007669"/>
    <property type="project" value="UniProtKB-KW"/>
</dbReference>
<evidence type="ECO:0000256" key="5">
    <source>
        <dbReference type="PROSITE-ProRule" id="PRU00409"/>
    </source>
</evidence>
<comment type="similarity">
    <text evidence="4">In the N-terminal section; belongs to the acetate CoA ligase alpha subunit family.</text>
</comment>
<evidence type="ECO:0000256" key="3">
    <source>
        <dbReference type="ARBA" id="ARBA00022840"/>
    </source>
</evidence>
<dbReference type="GO" id="GO:0005524">
    <property type="term" value="F:ATP binding"/>
    <property type="evidence" value="ECO:0007669"/>
    <property type="project" value="UniProtKB-UniRule"/>
</dbReference>
<dbReference type="FunFam" id="3.30.1490.20:FF:000020">
    <property type="entry name" value="Protein lysine acetyltransferase"/>
    <property type="match status" value="1"/>
</dbReference>
<keyword evidence="2 5" id="KW-0547">Nucleotide-binding</keyword>
<protein>
    <submittedName>
        <fullName evidence="7">CoA-binding domain protein</fullName>
    </submittedName>
</protein>
<accession>A0A1K0IKG5</accession>
<dbReference type="PANTHER" id="PTHR43334:SF1">
    <property type="entry name" value="3-HYDROXYPROPIONATE--COA LIGASE [ADP-FORMING]"/>
    <property type="match status" value="1"/>
</dbReference>
<evidence type="ECO:0000256" key="4">
    <source>
        <dbReference type="ARBA" id="ARBA00060888"/>
    </source>
</evidence>
<name>A0A1K0IKG5_CUPNE</name>
<dbReference type="SUPFAM" id="SSF56059">
    <property type="entry name" value="Glutathione synthetase ATP-binding domain-like"/>
    <property type="match status" value="1"/>
</dbReference>
<evidence type="ECO:0000259" key="6">
    <source>
        <dbReference type="PROSITE" id="PS50975"/>
    </source>
</evidence>
<dbReference type="InterPro" id="IPR051538">
    <property type="entry name" value="Acyl-CoA_Synth/Transferase"/>
</dbReference>
<evidence type="ECO:0000256" key="2">
    <source>
        <dbReference type="ARBA" id="ARBA00022741"/>
    </source>
</evidence>
<dbReference type="PROSITE" id="PS50975">
    <property type="entry name" value="ATP_GRASP"/>
    <property type="match status" value="1"/>
</dbReference>
<dbReference type="EMBL" id="FMSH01000328">
    <property type="protein sequence ID" value="SCU80172.1"/>
    <property type="molecule type" value="Genomic_DNA"/>
</dbReference>
<proteinExistence type="inferred from homology"/>
<dbReference type="Pfam" id="PF13549">
    <property type="entry name" value="ATP-grasp_5"/>
    <property type="match status" value="1"/>
</dbReference>
<dbReference type="GO" id="GO:0046872">
    <property type="term" value="F:metal ion binding"/>
    <property type="evidence" value="ECO:0007669"/>
    <property type="project" value="InterPro"/>
</dbReference>